<dbReference type="Gene3D" id="1.10.10.200">
    <property type="match status" value="1"/>
</dbReference>
<organism evidence="5 6">
    <name type="scientific">Apiospora arundinis</name>
    <dbReference type="NCBI Taxonomy" id="335852"/>
    <lineage>
        <taxon>Eukaryota</taxon>
        <taxon>Fungi</taxon>
        <taxon>Dikarya</taxon>
        <taxon>Ascomycota</taxon>
        <taxon>Pezizomycotina</taxon>
        <taxon>Sordariomycetes</taxon>
        <taxon>Xylariomycetidae</taxon>
        <taxon>Amphisphaeriales</taxon>
        <taxon>Apiosporaceae</taxon>
        <taxon>Apiospora</taxon>
    </lineage>
</organism>
<feature type="compositionally biased region" description="Low complexity" evidence="2">
    <location>
        <begin position="31"/>
        <end position="65"/>
    </location>
</feature>
<comment type="caution">
    <text evidence="5">The sequence shown here is derived from an EMBL/GenBank/DDBJ whole genome shotgun (WGS) entry which is preliminary data.</text>
</comment>
<name>A0ABR2HMP6_9PEZI</name>
<dbReference type="EMBL" id="JAPCWZ010000010">
    <property type="protein sequence ID" value="KAK8849178.1"/>
    <property type="molecule type" value="Genomic_DNA"/>
</dbReference>
<feature type="compositionally biased region" description="Polar residues" evidence="2">
    <location>
        <begin position="10"/>
        <end position="30"/>
    </location>
</feature>
<feature type="domain" description="TACO1/YebC-like second and third" evidence="3">
    <location>
        <begin position="166"/>
        <end position="332"/>
    </location>
</feature>
<dbReference type="Gene3D" id="3.30.70.980">
    <property type="match status" value="2"/>
</dbReference>
<dbReference type="InterPro" id="IPR002876">
    <property type="entry name" value="Transcrip_reg_TACO1-like"/>
</dbReference>
<dbReference type="InterPro" id="IPR017856">
    <property type="entry name" value="Integrase-like_N"/>
</dbReference>
<reference evidence="5 6" key="1">
    <citation type="journal article" date="2024" name="IMA Fungus">
        <title>Apiospora arundinis, a panoply of carbohydrate-active enzymes and secondary metabolites.</title>
        <authorList>
            <person name="Sorensen T."/>
            <person name="Petersen C."/>
            <person name="Muurmann A.T."/>
            <person name="Christiansen J.V."/>
            <person name="Brundto M.L."/>
            <person name="Overgaard C.K."/>
            <person name="Boysen A.T."/>
            <person name="Wollenberg R.D."/>
            <person name="Larsen T.O."/>
            <person name="Sorensen J.L."/>
            <person name="Nielsen K.L."/>
            <person name="Sondergaard T.E."/>
        </authorList>
    </citation>
    <scope>NUCLEOTIDE SEQUENCE [LARGE SCALE GENOMIC DNA]</scope>
    <source>
        <strain evidence="5 6">AAU 773</strain>
    </source>
</reference>
<evidence type="ECO:0000313" key="5">
    <source>
        <dbReference type="EMBL" id="KAK8849178.1"/>
    </source>
</evidence>
<evidence type="ECO:0000256" key="2">
    <source>
        <dbReference type="SAM" id="MobiDB-lite"/>
    </source>
</evidence>
<keyword evidence="6" id="KW-1185">Reference proteome</keyword>
<gene>
    <name evidence="5" type="ORF">PGQ11_015658</name>
</gene>
<accession>A0ABR2HMP6</accession>
<evidence type="ECO:0000259" key="4">
    <source>
        <dbReference type="Pfam" id="PF20772"/>
    </source>
</evidence>
<proteinExistence type="inferred from homology"/>
<dbReference type="InterPro" id="IPR026564">
    <property type="entry name" value="Transcrip_reg_TACO1-like_dom3"/>
</dbReference>
<dbReference type="PANTHER" id="PTHR12532:SF0">
    <property type="entry name" value="TRANSLATIONAL ACTIVATOR OF CYTOCHROME C OXIDASE 1"/>
    <property type="match status" value="1"/>
</dbReference>
<dbReference type="PANTHER" id="PTHR12532">
    <property type="entry name" value="TRANSLATIONAL ACTIVATOR OF CYTOCHROME C OXIDASE 1"/>
    <property type="match status" value="1"/>
</dbReference>
<dbReference type="Pfam" id="PF01709">
    <property type="entry name" value="Transcrip_reg"/>
    <property type="match status" value="1"/>
</dbReference>
<feature type="region of interest" description="Disordered" evidence="2">
    <location>
        <begin position="1"/>
        <end position="92"/>
    </location>
</feature>
<evidence type="ECO:0000313" key="6">
    <source>
        <dbReference type="Proteomes" id="UP001390339"/>
    </source>
</evidence>
<dbReference type="InterPro" id="IPR048300">
    <property type="entry name" value="TACO1_YebC-like_2nd/3rd_dom"/>
</dbReference>
<dbReference type="InterPro" id="IPR049083">
    <property type="entry name" value="TACO1_YebC_N"/>
</dbReference>
<evidence type="ECO:0000259" key="3">
    <source>
        <dbReference type="Pfam" id="PF01709"/>
    </source>
</evidence>
<dbReference type="InterPro" id="IPR029072">
    <property type="entry name" value="YebC-like"/>
</dbReference>
<sequence>MEHILRARPATTSALRVLSRSSRPTPSGISSTICTQCRRRQQQQQQPAFASSSSSTAGRNSFSTSAAQLSGHNKWSKIKHDKGRADAKKSAQRGLLTKDIQLATRLYGPDPKFNGQLVNAIAIARKGGVPKANIDAAIARGQGRSSTGASLETVVLETMTAASGDGGAAVSLVIEILTDNRNRALHDVRGIIKKHNGILTPTTFLFEKAGRTVLKLGGDESKDAEAAAGESSSSSSNDFDDVMMQAIEAGADDVEDIGDGMFVVWTPPTLTHKAAQALNQGELKAQIVESDIVWTPSQDRVKLPDAETAQAFADFLDAIRDYNDVQGVYANVEQGDVAEDLWNSIEENLD</sequence>
<dbReference type="SUPFAM" id="SSF75625">
    <property type="entry name" value="YebC-like"/>
    <property type="match status" value="1"/>
</dbReference>
<dbReference type="Pfam" id="PF20772">
    <property type="entry name" value="TACO1_YebC_N"/>
    <property type="match status" value="1"/>
</dbReference>
<dbReference type="Proteomes" id="UP001390339">
    <property type="component" value="Unassembled WGS sequence"/>
</dbReference>
<protein>
    <submittedName>
        <fullName evidence="5">Duf28 domain-containing protein</fullName>
    </submittedName>
</protein>
<feature type="domain" description="TACO1/YebC-like N-terminal" evidence="4">
    <location>
        <begin position="73"/>
        <end position="143"/>
    </location>
</feature>
<evidence type="ECO:0000256" key="1">
    <source>
        <dbReference type="ARBA" id="ARBA00008724"/>
    </source>
</evidence>
<comment type="similarity">
    <text evidence="1">Belongs to the TACO1 family.</text>
</comment>